<dbReference type="CDD" id="cd14346">
    <property type="entry name" value="UBA_Ubx5_like"/>
    <property type="match status" value="1"/>
</dbReference>
<dbReference type="SUPFAM" id="SSF52833">
    <property type="entry name" value="Thioredoxin-like"/>
    <property type="match status" value="1"/>
</dbReference>
<dbReference type="Pfam" id="PF00789">
    <property type="entry name" value="UBX"/>
    <property type="match status" value="1"/>
</dbReference>
<dbReference type="GO" id="GO:0051117">
    <property type="term" value="F:ATPase binding"/>
    <property type="evidence" value="ECO:0007669"/>
    <property type="project" value="EnsemblFungi"/>
</dbReference>
<dbReference type="AlphaFoldDB" id="G8JXX2"/>
<dbReference type="GO" id="GO:0043130">
    <property type="term" value="F:ubiquitin binding"/>
    <property type="evidence" value="ECO:0007669"/>
    <property type="project" value="EnsemblFungi"/>
</dbReference>
<dbReference type="eggNOG" id="KOG1364">
    <property type="taxonomic scope" value="Eukaryota"/>
</dbReference>
<dbReference type="PANTHER" id="PTHR23322:SF6">
    <property type="entry name" value="UBX DOMAIN-CONTAINING PROTEIN 7"/>
    <property type="match status" value="1"/>
</dbReference>
<dbReference type="STRING" id="931890.G8JXX2"/>
<evidence type="ECO:0000256" key="1">
    <source>
        <dbReference type="SAM" id="MobiDB-lite"/>
    </source>
</evidence>
<dbReference type="Pfam" id="PF14555">
    <property type="entry name" value="UBA_4"/>
    <property type="match status" value="1"/>
</dbReference>
<dbReference type="SUPFAM" id="SSF54236">
    <property type="entry name" value="Ubiquitin-like"/>
    <property type="match status" value="1"/>
</dbReference>
<dbReference type="Gene3D" id="1.10.8.10">
    <property type="entry name" value="DNA helicase RuvA subunit, C-terminal domain"/>
    <property type="match status" value="1"/>
</dbReference>
<feature type="domain" description="UBX" evidence="2">
    <location>
        <begin position="422"/>
        <end position="500"/>
    </location>
</feature>
<feature type="compositionally biased region" description="Polar residues" evidence="1">
    <location>
        <begin position="132"/>
        <end position="146"/>
    </location>
</feature>
<gene>
    <name evidence="3" type="ordered locus">Ecym_8002</name>
</gene>
<dbReference type="KEGG" id="erc:Ecym_8002"/>
<dbReference type="InterPro" id="IPR009060">
    <property type="entry name" value="UBA-like_sf"/>
</dbReference>
<evidence type="ECO:0000259" key="2">
    <source>
        <dbReference type="PROSITE" id="PS50033"/>
    </source>
</evidence>
<dbReference type="InterPro" id="IPR036249">
    <property type="entry name" value="Thioredoxin-like_sf"/>
</dbReference>
<evidence type="ECO:0000313" key="4">
    <source>
        <dbReference type="Proteomes" id="UP000006790"/>
    </source>
</evidence>
<dbReference type="InterPro" id="IPR006577">
    <property type="entry name" value="UAS"/>
</dbReference>
<feature type="region of interest" description="Disordered" evidence="1">
    <location>
        <begin position="359"/>
        <end position="401"/>
    </location>
</feature>
<name>G8JXX2_ERECY</name>
<dbReference type="InParanoid" id="G8JXX2"/>
<dbReference type="SMART" id="SM00594">
    <property type="entry name" value="UAS"/>
    <property type="match status" value="1"/>
</dbReference>
<dbReference type="SMART" id="SM00166">
    <property type="entry name" value="UBX"/>
    <property type="match status" value="1"/>
</dbReference>
<dbReference type="GO" id="GO:0005634">
    <property type="term" value="C:nucleus"/>
    <property type="evidence" value="ECO:0007669"/>
    <property type="project" value="TreeGrafter"/>
</dbReference>
<proteinExistence type="predicted"/>
<dbReference type="PROSITE" id="PS50033">
    <property type="entry name" value="UBX"/>
    <property type="match status" value="1"/>
</dbReference>
<evidence type="ECO:0000313" key="3">
    <source>
        <dbReference type="EMBL" id="AET41299.1"/>
    </source>
</evidence>
<dbReference type="Gene3D" id="3.40.30.10">
    <property type="entry name" value="Glutaredoxin"/>
    <property type="match status" value="1"/>
</dbReference>
<dbReference type="SUPFAM" id="SSF46934">
    <property type="entry name" value="UBA-like"/>
    <property type="match status" value="1"/>
</dbReference>
<dbReference type="Proteomes" id="UP000006790">
    <property type="component" value="Chromosome 8"/>
</dbReference>
<keyword evidence="4" id="KW-1185">Reference proteome</keyword>
<feature type="region of interest" description="Disordered" evidence="1">
    <location>
        <begin position="128"/>
        <end position="154"/>
    </location>
</feature>
<dbReference type="InterPro" id="IPR001012">
    <property type="entry name" value="UBX_dom"/>
</dbReference>
<organism evidence="3 4">
    <name type="scientific">Eremothecium cymbalariae (strain CBS 270.75 / DBVPG 7215 / KCTC 17166 / NRRL Y-17582)</name>
    <name type="common">Yeast</name>
    <dbReference type="NCBI Taxonomy" id="931890"/>
    <lineage>
        <taxon>Eukaryota</taxon>
        <taxon>Fungi</taxon>
        <taxon>Dikarya</taxon>
        <taxon>Ascomycota</taxon>
        <taxon>Saccharomycotina</taxon>
        <taxon>Saccharomycetes</taxon>
        <taxon>Saccharomycetales</taxon>
        <taxon>Saccharomycetaceae</taxon>
        <taxon>Eremothecium</taxon>
    </lineage>
</organism>
<dbReference type="FunCoup" id="G8JXX2">
    <property type="interactions" value="960"/>
</dbReference>
<dbReference type="Pfam" id="PF13899">
    <property type="entry name" value="Thioredoxin_7"/>
    <property type="match status" value="1"/>
</dbReference>
<dbReference type="CDD" id="cd01767">
    <property type="entry name" value="UBX"/>
    <property type="match status" value="1"/>
</dbReference>
<protein>
    <recommendedName>
        <fullName evidence="2">UBX domain-containing protein</fullName>
    </recommendedName>
</protein>
<dbReference type="OMA" id="PAIFDCQ"/>
<dbReference type="InterPro" id="IPR029071">
    <property type="entry name" value="Ubiquitin-like_domsf"/>
</dbReference>
<accession>G8JXX2</accession>
<dbReference type="InterPro" id="IPR050730">
    <property type="entry name" value="UBX_domain-protein"/>
</dbReference>
<reference evidence="4" key="1">
    <citation type="journal article" date="2012" name="G3 (Bethesda)">
        <title>Pichia sorbitophila, an interspecies yeast hybrid reveals early steps of genome resolution following polyploidization.</title>
        <authorList>
            <person name="Leh Louis V."/>
            <person name="Despons L."/>
            <person name="Friedrich A."/>
            <person name="Martin T."/>
            <person name="Durrens P."/>
            <person name="Casaregola S."/>
            <person name="Neuveglise C."/>
            <person name="Fairhead C."/>
            <person name="Marck C."/>
            <person name="Cruz J.A."/>
            <person name="Straub M.L."/>
            <person name="Kugler V."/>
            <person name="Sacerdot C."/>
            <person name="Uzunov Z."/>
            <person name="Thierry A."/>
            <person name="Weiss S."/>
            <person name="Bleykasten C."/>
            <person name="De Montigny J."/>
            <person name="Jacques N."/>
            <person name="Jung P."/>
            <person name="Lemaire M."/>
            <person name="Mallet S."/>
            <person name="Morel G."/>
            <person name="Richard G.F."/>
            <person name="Sarkar A."/>
            <person name="Savel G."/>
            <person name="Schacherer J."/>
            <person name="Seret M.L."/>
            <person name="Talla E."/>
            <person name="Samson G."/>
            <person name="Jubin C."/>
            <person name="Poulain J."/>
            <person name="Vacherie B."/>
            <person name="Barbe V."/>
            <person name="Pelletier E."/>
            <person name="Sherman D.J."/>
            <person name="Westhof E."/>
            <person name="Weissenbach J."/>
            <person name="Baret P.V."/>
            <person name="Wincker P."/>
            <person name="Gaillardin C."/>
            <person name="Dujon B."/>
            <person name="Souciet J.L."/>
        </authorList>
    </citation>
    <scope>NUCLEOTIDE SEQUENCE [LARGE SCALE GENOMIC DNA]</scope>
    <source>
        <strain evidence="4">CBS 270.75 / DBVPG 7215 / KCTC 17166 / NRRL Y-17582</strain>
    </source>
</reference>
<dbReference type="EMBL" id="CP002504">
    <property type="protein sequence ID" value="AET41299.1"/>
    <property type="molecule type" value="Genomic_DNA"/>
</dbReference>
<dbReference type="HOGENOM" id="CLU_021255_2_1_1"/>
<dbReference type="GeneID" id="11470032"/>
<dbReference type="OrthoDB" id="270602at2759"/>
<dbReference type="PANTHER" id="PTHR23322">
    <property type="entry name" value="FAS-ASSOCIATED PROTEIN"/>
    <property type="match status" value="1"/>
</dbReference>
<sequence length="505" mass="56962">MRSQEDVETFMGICGTSNSGLAKHFLEMAGGNMETAISLFFEHGGESQLKEGSARDVPGYGGIGTGDDELLANTLQQEAYHEESSYRPPDQARHEQLVDTQFFPGQYAGVGGMFQPLRGVRDMFDDSRPSGIFNQQLSDEQLGSESDNSDDYSYAEDRHRQYEYAEETVVEVDDDGNLREYTKIVRKPKAVSKEERMTLLFRPPFDMMSKVDLDHAKLSAREKKKWIMINIQAVDIFQCQMLNRDLWSDSKVKRLIKSNFVFLQYQYESRSAQSYVQFYDLNNRDDLPHIAILDPLTGERLKQWNRDVPKPDAFIKTVEEFLSDFSLDPAAANPTVKEPTPELDPTTLTEEQQVSLAIQESLNRPGDPSDAKDDNTEDDDGDGAAAGAVNENPQPSTPAGEDADLVLFQSIKPVSHLEPDNEPGVTTRIQIRTGDGKRIIRRFNAKQDTVKTIYEVIKSEMDDYRTARFLLTTHTRENLINKLDETISGAALENSSILLERITEG</sequence>
<dbReference type="GO" id="GO:0043161">
    <property type="term" value="P:proteasome-mediated ubiquitin-dependent protein catabolic process"/>
    <property type="evidence" value="ECO:0007669"/>
    <property type="project" value="EnsemblFungi"/>
</dbReference>
<dbReference type="Gene3D" id="3.10.20.90">
    <property type="entry name" value="Phosphatidylinositol 3-kinase Catalytic Subunit, Chain A, domain 1"/>
    <property type="match status" value="1"/>
</dbReference>
<dbReference type="CDD" id="cd02958">
    <property type="entry name" value="UAS"/>
    <property type="match status" value="1"/>
</dbReference>
<dbReference type="RefSeq" id="XP_003648116.1">
    <property type="nucleotide sequence ID" value="XM_003648068.1"/>
</dbReference>